<dbReference type="SUPFAM" id="SSF82199">
    <property type="entry name" value="SET domain"/>
    <property type="match status" value="1"/>
</dbReference>
<dbReference type="Gene3D" id="3.90.1410.10">
    <property type="entry name" value="set domain protein methyltransferase, domain 1"/>
    <property type="match status" value="1"/>
</dbReference>
<sequence>MEQSVDRFEDISDERREFIHWLTENGAIFPKIKLIKDGTFSTEIINENEMFATIPFSIIINEKIAHKTLPFLKSLSSTCHRSSLIIFLIHEKLLERNSFYFPYINILPKHVNSLLYYDENEINSWLKGTDIENFVIEKRSQLKKDYEEILKALPSDGILSEKISWELYLWGYYIVTSRSFPNKLIDPEDAESTEALIPLADSLNHRPRQKITWQFSDREYMRLVAGETIECGKEIYNNYGPKSNKELLLGYGFCIKDNPDDWITIKLNFDQDPDREEKLEILKNLELSELTHYIKKDYIPNKLLSQCRILVLNYFETMYFRQYYQEKEKDLTYQEGEISGNKRTDLFKFVGYRNEISMLEIFAMLLNRKLNAVIVNEEETKNINQDTEMSIYVKIFRDGQKEILKSAIEKIQSLELKVLSRALSDFKENKISKSPFLFNKNNTTDELNKENSFSESNKDYLEIKETLLDSLLITVDKAMKMDQKFSEAIHNIFNILDDELEDTILILYLIHESNNKESYWKNFIEAVKDFKFTLM</sequence>
<dbReference type="InterPro" id="IPR046341">
    <property type="entry name" value="SET_dom_sf"/>
</dbReference>
<dbReference type="InterPro" id="IPR050600">
    <property type="entry name" value="SETD3_SETD6_MTase"/>
</dbReference>
<comment type="caution">
    <text evidence="4">The sequence shown here is derived from an EMBL/GenBank/DDBJ whole genome shotgun (WGS) entry which is preliminary data.</text>
</comment>
<evidence type="ECO:0000256" key="1">
    <source>
        <dbReference type="ARBA" id="ARBA00022603"/>
    </source>
</evidence>
<dbReference type="AlphaFoldDB" id="A0A397SDS1"/>
<keyword evidence="2" id="KW-0808">Transferase</keyword>
<dbReference type="STRING" id="658196.A0A397SDS1"/>
<dbReference type="InterPro" id="IPR036464">
    <property type="entry name" value="Rubisco_LSMT_subst-bd_sf"/>
</dbReference>
<dbReference type="GO" id="GO:0032259">
    <property type="term" value="P:methylation"/>
    <property type="evidence" value="ECO:0007669"/>
    <property type="project" value="UniProtKB-KW"/>
</dbReference>
<dbReference type="GO" id="GO:0016279">
    <property type="term" value="F:protein-lysine N-methyltransferase activity"/>
    <property type="evidence" value="ECO:0007669"/>
    <property type="project" value="InterPro"/>
</dbReference>
<name>A0A397SDS1_9GLOM</name>
<gene>
    <name evidence="4" type="ORF">C1645_742343</name>
</gene>
<evidence type="ECO:0000256" key="3">
    <source>
        <dbReference type="ARBA" id="ARBA00022691"/>
    </source>
</evidence>
<dbReference type="Gene3D" id="3.90.1420.10">
    <property type="entry name" value="Rubisco LSMT, substrate-binding domain"/>
    <property type="match status" value="1"/>
</dbReference>
<protein>
    <submittedName>
        <fullName evidence="4">Uncharacterized protein</fullName>
    </submittedName>
</protein>
<dbReference type="InterPro" id="IPR044432">
    <property type="entry name" value="Set10/Efm1_SET"/>
</dbReference>
<keyword evidence="5" id="KW-1185">Reference proteome</keyword>
<dbReference type="OrthoDB" id="42889at2759"/>
<dbReference type="PANTHER" id="PTHR13271">
    <property type="entry name" value="UNCHARACTERIZED PUTATIVE METHYLTRANSFERASE"/>
    <property type="match status" value="1"/>
</dbReference>
<dbReference type="Proteomes" id="UP000265703">
    <property type="component" value="Unassembled WGS sequence"/>
</dbReference>
<evidence type="ECO:0000256" key="2">
    <source>
        <dbReference type="ARBA" id="ARBA00022679"/>
    </source>
</evidence>
<dbReference type="EMBL" id="QKYT01000495">
    <property type="protein sequence ID" value="RIA84403.1"/>
    <property type="molecule type" value="Genomic_DNA"/>
</dbReference>
<proteinExistence type="predicted"/>
<evidence type="ECO:0000313" key="5">
    <source>
        <dbReference type="Proteomes" id="UP000265703"/>
    </source>
</evidence>
<organism evidence="4 5">
    <name type="scientific">Glomus cerebriforme</name>
    <dbReference type="NCBI Taxonomy" id="658196"/>
    <lineage>
        <taxon>Eukaryota</taxon>
        <taxon>Fungi</taxon>
        <taxon>Fungi incertae sedis</taxon>
        <taxon>Mucoromycota</taxon>
        <taxon>Glomeromycotina</taxon>
        <taxon>Glomeromycetes</taxon>
        <taxon>Glomerales</taxon>
        <taxon>Glomeraceae</taxon>
        <taxon>Glomus</taxon>
    </lineage>
</organism>
<keyword evidence="1" id="KW-0489">Methyltransferase</keyword>
<accession>A0A397SDS1</accession>
<dbReference type="CDD" id="cd19180">
    <property type="entry name" value="SET_SpSET10-like"/>
    <property type="match status" value="1"/>
</dbReference>
<keyword evidence="3" id="KW-0949">S-adenosyl-L-methionine</keyword>
<reference evidence="4 5" key="1">
    <citation type="submission" date="2018-06" db="EMBL/GenBank/DDBJ databases">
        <title>Comparative genomics reveals the genomic features of Rhizophagus irregularis, R. cerebriforme, R. diaphanum and Gigaspora rosea, and their symbiotic lifestyle signature.</title>
        <authorList>
            <person name="Morin E."/>
            <person name="San Clemente H."/>
            <person name="Chen E.C.H."/>
            <person name="De La Providencia I."/>
            <person name="Hainaut M."/>
            <person name="Kuo A."/>
            <person name="Kohler A."/>
            <person name="Murat C."/>
            <person name="Tang N."/>
            <person name="Roy S."/>
            <person name="Loubradou J."/>
            <person name="Henrissat B."/>
            <person name="Grigoriev I.V."/>
            <person name="Corradi N."/>
            <person name="Roux C."/>
            <person name="Martin F.M."/>
        </authorList>
    </citation>
    <scope>NUCLEOTIDE SEQUENCE [LARGE SCALE GENOMIC DNA]</scope>
    <source>
        <strain evidence="4 5">DAOM 227022</strain>
    </source>
</reference>
<evidence type="ECO:0000313" key="4">
    <source>
        <dbReference type="EMBL" id="RIA84403.1"/>
    </source>
</evidence>